<feature type="region of interest" description="Disordered" evidence="9">
    <location>
        <begin position="825"/>
        <end position="854"/>
    </location>
</feature>
<dbReference type="InterPro" id="IPR011049">
    <property type="entry name" value="Serralysin-like_metalloprot_C"/>
</dbReference>
<feature type="compositionally biased region" description="Gly residues" evidence="9">
    <location>
        <begin position="825"/>
        <end position="836"/>
    </location>
</feature>
<dbReference type="GO" id="GO:0016020">
    <property type="term" value="C:membrane"/>
    <property type="evidence" value="ECO:0007669"/>
    <property type="project" value="UniProtKB-SubCell"/>
</dbReference>
<evidence type="ECO:0000256" key="6">
    <source>
        <dbReference type="ARBA" id="ARBA00022737"/>
    </source>
</evidence>
<dbReference type="GO" id="GO:0005615">
    <property type="term" value="C:extracellular space"/>
    <property type="evidence" value="ECO:0007669"/>
    <property type="project" value="InterPro"/>
</dbReference>
<proteinExistence type="predicted"/>
<sequence>MISYRLVATYGSAPARWISNITDLTAVQVGERVFLTVATQPGGGLTSLSLAAPDQPLQLVANLAYPSGWAYRGTPRTSVLVMGGASHLYQTGLAGGEAFTTPLTGNGALGPFASRFDAQQLGTRLTDLGHFSTTAGDFVFSARTGEATLLVRKLLPGGQLGIAGSQTLSGPLVSDGASLDRIIAVDVGRQKILVAISGLGNFVSTHLVGNDGRLGTGALHSAAVGTGFHTPTAIEAVQFGGKTFLVMAAQGSSSLSVFQLSANGALTARDHIIDELLTRFQSVTALATAVVDGRAFVFAGGRDDGISVFTIQPDGRLLHLTSIADTDAMALANVTAIEAQVMDGRIMLFVASGTEAGVTQLLFDPGPIGFTGVAASGAPTGTSGNDLMLSRPGTTWMGGGEGDDILIATTESIALVGGPGADIFVAANIKGRIAVRDFEPGTDRLDLSQLGMIRSIWQLTFAPQSYGIKIFYNEAVIDVFSRDGRTLGPADFGNDIFPVAHYNLPPLNPAKIKPADTPSTIGRYHFGGRGEDVIRGGAGSDFIAGGPGNDRLFGLAGNDTIRGDAGHDMLRGHQGDDLLLGGPGRDTLFGDAGRDTLRGGAGPDLLYGGAGHDLLLGEGGHDRLYGGAGADTLDGGAGNDTLDGGPGHDLLEDMRGNNVLIGGGGNDTLRAGKGHDLLEGGQGNDRLFGGAGRDTLRGGNGNDHLEGGPGPDLLIGGNGNDRLLGGAGRDTLRGGAGNDTLRGGAGHDRLEGGAGNDVLFGDGGNDTLLGGAGHDRLAGGPGNDRLLGGAGRDTLQGGNGNDYLDGGAGPDLLVGGAGNDRLLGGGGNDTLRGGAGNDTLRGGAGRDRLEGGAGNDMLFGDGGNDTLIGGAGRDTMTGGPGADTFVWASAAQSRRAAPDLITDFQPGTDRLDLRALNLDYIGRGDFSDRGQLRWDHAGQRTHVLIDLNGDGQADMLIHLSGRLQLDADDFLL</sequence>
<name>A0A1H8HRH7_9RHOB</name>
<keyword evidence="7" id="KW-0843">Virulence</keyword>
<reference evidence="11 12" key="1">
    <citation type="submission" date="2016-10" db="EMBL/GenBank/DDBJ databases">
        <authorList>
            <person name="de Groot N.N."/>
        </authorList>
    </citation>
    <scope>NUCLEOTIDE SEQUENCE [LARGE SCALE GENOMIC DNA]</scope>
    <source>
        <strain evidence="11 12">DSM 8512</strain>
    </source>
</reference>
<evidence type="ECO:0000256" key="8">
    <source>
        <dbReference type="ARBA" id="ARBA00023136"/>
    </source>
</evidence>
<dbReference type="RefSeq" id="WP_244519163.1">
    <property type="nucleotide sequence ID" value="NZ_CP067124.1"/>
</dbReference>
<evidence type="ECO:0000256" key="9">
    <source>
        <dbReference type="SAM" id="MobiDB-lite"/>
    </source>
</evidence>
<dbReference type="PRINTS" id="PR01488">
    <property type="entry name" value="RTXTOXINA"/>
</dbReference>
<evidence type="ECO:0000256" key="1">
    <source>
        <dbReference type="ARBA" id="ARBA00001913"/>
    </source>
</evidence>
<dbReference type="GO" id="GO:0090729">
    <property type="term" value="F:toxin activity"/>
    <property type="evidence" value="ECO:0007669"/>
    <property type="project" value="UniProtKB-KW"/>
</dbReference>
<dbReference type="EMBL" id="FODE01000010">
    <property type="protein sequence ID" value="SEN58772.1"/>
    <property type="molecule type" value="Genomic_DNA"/>
</dbReference>
<keyword evidence="12" id="KW-1185">Reference proteome</keyword>
<dbReference type="Gene3D" id="2.150.10.10">
    <property type="entry name" value="Serralysin-like metalloprotease, C-terminal"/>
    <property type="match status" value="8"/>
</dbReference>
<feature type="domain" description="Peptidase M10 serralysin C-terminal" evidence="10">
    <location>
        <begin position="859"/>
        <end position="968"/>
    </location>
</feature>
<comment type="cofactor">
    <cofactor evidence="1">
        <name>Ca(2+)</name>
        <dbReference type="ChEBI" id="CHEBI:29108"/>
    </cofactor>
</comment>
<keyword evidence="6" id="KW-0677">Repeat</keyword>
<accession>A0A1H8HRH7</accession>
<dbReference type="PRINTS" id="PR00313">
    <property type="entry name" value="CABNDNGRPT"/>
</dbReference>
<gene>
    <name evidence="11" type="ORF">SAMN04489859_101062</name>
</gene>
<evidence type="ECO:0000256" key="4">
    <source>
        <dbReference type="ARBA" id="ARBA00022525"/>
    </source>
</evidence>
<comment type="subcellular location">
    <subcellularLocation>
        <location evidence="2">Membrane</location>
    </subcellularLocation>
    <subcellularLocation>
        <location evidence="3">Secreted</location>
    </subcellularLocation>
</comment>
<evidence type="ECO:0000256" key="5">
    <source>
        <dbReference type="ARBA" id="ARBA00022656"/>
    </source>
</evidence>
<keyword evidence="5" id="KW-0800">Toxin</keyword>
<evidence type="ECO:0000313" key="11">
    <source>
        <dbReference type="EMBL" id="SEN58772.1"/>
    </source>
</evidence>
<dbReference type="PROSITE" id="PS00330">
    <property type="entry name" value="HEMOLYSIN_CALCIUM"/>
    <property type="match status" value="12"/>
</dbReference>
<evidence type="ECO:0000256" key="7">
    <source>
        <dbReference type="ARBA" id="ARBA00023026"/>
    </source>
</evidence>
<feature type="region of interest" description="Disordered" evidence="9">
    <location>
        <begin position="771"/>
        <end position="803"/>
    </location>
</feature>
<dbReference type="GO" id="GO:0005509">
    <property type="term" value="F:calcium ion binding"/>
    <property type="evidence" value="ECO:0007669"/>
    <property type="project" value="InterPro"/>
</dbReference>
<dbReference type="Proteomes" id="UP000199054">
    <property type="component" value="Unassembled WGS sequence"/>
</dbReference>
<evidence type="ECO:0000313" key="12">
    <source>
        <dbReference type="Proteomes" id="UP000199054"/>
    </source>
</evidence>
<keyword evidence="8" id="KW-0472">Membrane</keyword>
<dbReference type="SUPFAM" id="SSF51120">
    <property type="entry name" value="beta-Roll"/>
    <property type="match status" value="4"/>
</dbReference>
<keyword evidence="4" id="KW-0964">Secreted</keyword>
<dbReference type="PANTHER" id="PTHR38340:SF1">
    <property type="entry name" value="S-LAYER PROTEIN"/>
    <property type="match status" value="1"/>
</dbReference>
<dbReference type="InterPro" id="IPR013858">
    <property type="entry name" value="Peptidase_M10B_C"/>
</dbReference>
<dbReference type="InterPro" id="IPR003995">
    <property type="entry name" value="RTX_toxin_determinant-A"/>
</dbReference>
<dbReference type="Pfam" id="PF08548">
    <property type="entry name" value="Peptidase_M10_C"/>
    <property type="match status" value="1"/>
</dbReference>
<dbReference type="PANTHER" id="PTHR38340">
    <property type="entry name" value="S-LAYER PROTEIN"/>
    <property type="match status" value="1"/>
</dbReference>
<dbReference type="InterPro" id="IPR001343">
    <property type="entry name" value="Hemolysn_Ca-bd"/>
</dbReference>
<feature type="region of interest" description="Disordered" evidence="9">
    <location>
        <begin position="690"/>
        <end position="751"/>
    </location>
</feature>
<protein>
    <submittedName>
        <fullName evidence="11">Ca2+-binding protein, RTX toxin-related</fullName>
    </submittedName>
</protein>
<evidence type="ECO:0000259" key="10">
    <source>
        <dbReference type="Pfam" id="PF08548"/>
    </source>
</evidence>
<dbReference type="InterPro" id="IPR018511">
    <property type="entry name" value="Hemolysin-typ_Ca-bd_CS"/>
</dbReference>
<dbReference type="STRING" id="34002.SAMN04489859_101062"/>
<dbReference type="Pfam" id="PF00353">
    <property type="entry name" value="HemolysinCabind"/>
    <property type="match status" value="7"/>
</dbReference>
<evidence type="ECO:0000256" key="2">
    <source>
        <dbReference type="ARBA" id="ARBA00004370"/>
    </source>
</evidence>
<dbReference type="InterPro" id="IPR050557">
    <property type="entry name" value="RTX_toxin/Mannuronan_C5-epim"/>
</dbReference>
<dbReference type="AlphaFoldDB" id="A0A1H8HRH7"/>
<evidence type="ECO:0000256" key="3">
    <source>
        <dbReference type="ARBA" id="ARBA00004613"/>
    </source>
</evidence>
<organism evidence="11 12">
    <name type="scientific">Paracoccus alcaliphilus</name>
    <dbReference type="NCBI Taxonomy" id="34002"/>
    <lineage>
        <taxon>Bacteria</taxon>
        <taxon>Pseudomonadati</taxon>
        <taxon>Pseudomonadota</taxon>
        <taxon>Alphaproteobacteria</taxon>
        <taxon>Rhodobacterales</taxon>
        <taxon>Paracoccaceae</taxon>
        <taxon>Paracoccus</taxon>
    </lineage>
</organism>